<evidence type="ECO:0000313" key="5">
    <source>
        <dbReference type="Proteomes" id="UP000591073"/>
    </source>
</evidence>
<sequence>MLSRLSGLANTVLQELSGDDGDAVTESSFGVTLEPEAESMDEAPEELLERLAQTEKLVVQLKDLIREKDALLQQKETVLKEEREAADAKLMKLKLQAKAKLASLNKRIEELTEKGSPLPAQTLPEEQVYPKVGRTGLLKRLILINSLASVLFLPTSFLLQCQNDQNTSEGPREEAKALKMQLREQEETVQDLKKQLAVAEVNLKDAEIKYAMQLSSLQEVVQEKEALLEEQARQHQAELLNIVARSDLEVEMQQNLRTLQRKLEEQEAALLGRTQVVELLHQELRTAEQQNKTLRDQCQKMEVDLSFLRDVLDAERQESQDLREKMELELAERKLSSHRLQEEVRHLLEQLEEASRAQAELEVKYRDLEQEQRLEVEEKNLQISCLKVAEQELQSSHAALVAENDQLKQDVDRLLVLSAENSATIQKLQGEQAQRISWYSLNQSSNFQRDCVLNVSEIPHLQLVLLEPQQEAVMVAEMDEVLVLVWMSTANKPISWALFSIFAWVKRVGVCEIAKSPLSLQCVPSWNSQAKLDGFPNGSERFTEAICPPGILEYLAAEKQKELSVLLLELKEAQEEITFLKSQLKGPNSQTSVGNQTEAAANQLEDNSQIPFLEREEQKTSDTQNELGSSSLLREIEMQQIGVFQENRITLQEVPQGSTVPCRGEMGAIQEVSTADPKPGTSQSQELLKLQNQITELQIILQKSEESYKRELGAKGAEINRLNQLTEEYRKKIEDSDSAFCVLTEERDQLLCQMKELSTITELKEQVKQLEENLALSEKQRLSDSQSSLLREQIHSLKNEFKSKEIKIEALQKDLDEAQLQLSDQDMQLKDLRSHIEKKECQVLDLEELLRKNTAEIEELSQNLALKGQEAANLEHLVAEHTRSIKSLQQTLLEKDQQMTEISVSMSEKMVLLNEEKFSLGNELKSLKEQTSLLLKAQEEKDHNTETKDAYLKCAASEPDETEAAGKESEVLVNKLELLKKENEQVKRKLQAALVNRRELLQKVSKLENELVQLRREHELETSVAHEVEGEENMTSVTNREVNPESQLSEEYLIRLLSEKESELQSIRKDLLDKETTEAQLQAVIEEMRRSLQAKTDVVSIKDGILESQTIDDKVTETNKSPKDYEENEKNSSEATNLEENQKSVLKERISALEQEKEQLQKKLQEALVSRKDTIKKAQEKDRHHREQLKQQKDDYNILQEQFDKQSKEKESIQAQLRQLQEQKGLMEGVLENRGGLDASCMEAENTTNKPVQVEDVSGEEFKKKLEKMCMEKEGLEYNISHMQNELVCKSELVFHLQEHIAQLFLEIEGLKRTSDQAEAKAASLQAELEESQAKISREGSLEDLKTLMHQKDKEMEFLNLQLREKSEALNNVQAQLLEKEDSVKRLCSELETQARVHEEQSKRLQTELLEIQEKQDDGTEAAKQKNQMQRKLQAALISRKEALKESKSLKEELANAKTTIENLDIKLANMESQICGHVKETDTLTEKLAGLTEEREKLIAEVDKVLTENQNLDGCCKNLTFTLDRVVLEKEKLEEEIESLKSFQAAESSEWHEKYRELQKEYETLLQSYENASNEAERIQRILEAVRQEKQEIFIKLKSVEAKKEETDKQLQEAGQEIDGMKEKMRKFAKSKQQKILELEEENEKLRAEMHFADGELHRTGDVFTNTSLKDDLDSSSRDYHSLSTQLETVMTEKESLSQEITDLKCHLQLTESKLKESRELLDKYVAQKTTGEETNQAVATLPPVEKTKNQGDISFRPESPIAELEQKTFEGSSPCEDLGTYIQQIAELTERITELEDNRRASEQQLGDIRMCVETLAGEKRALETQMEEKVHELNALQDTVAQMEQTVQKTKDDLIRMTELKDTLEAEKDDLEERLMNQLAELNGSIGNYQQDATDFRIKNEQLKHELQSLQRMMHELEEEKCQMAKESKASSEKQKEFVEKLKCSWRGESSTHVKELQELLKQKQQEIKQLQKDCIKSQEKNSSLERTVKALEFLQSESQKEVEAAKETLAIAVEDTKKAQAELALCRVVLDDTQSEAARVLAESVRMKEELQANKDNTKIQMKKKDEDFERRLEQEKDKHSNEIKNMEEKLATLQREKEDMERTVGDLQDSLKTKDQEAKQLEGSLNKTLAQLAAFTRSMSSLQDDRDRVIDESKTWEKKFTEAIQRKEEEIRSKEETCVVLKDQMRQMTIRVEELQTHISRLERNKKDWESESRKEIQQHQRTCEVLQEEKNELLNQLEGSQKLYSESQNEQQKLESEISSLRDQLVALQNSFTKCELVREELGSMVKQQETSIQNFKFSCEQLEADLQASKDLTNKLHEETTAKDQKIISLLSAKEEAVLAALSDLQQQHSEEMKELERRLSKEEEDKKALENEKNKFMDKLDHITEKMKIIREESKQQKAQLDSFIKSMSSLQDDRDRILRDYKQLEERHLVVILEKDQLIQEAAAENNKLKEEIRSFHSQMDDLNSENAKLNAELVRYREDLNQVISIKDSQQKQLLKTQLQRIQTLEKEKAVIETQLKESEHTQDDLRKCMEALREDKVSMSQEIETLTSSLSRVQSEMTALGEGGPIVECQAQLKAREEEAQELNYKLSLSLKRITDLEGELVCVQRDAAKRVGEAEDRLQKELKHLHHDAGIMRNETETAEERVAELARDLMEMEQKFLAVTDENKDLRAQIQSFGKSMSSLQDSWDQANEELHVLKQKYSADLEEQKSVVQNLQKQVVQLQEEQHSTARDRDTVRSELTELQKATDERGLLAQIEKLNQKLRAKDDELLHLSSELEGSSSQVKSFSKAMASLQNERDRLLNELGKTRKMEEGKQQAEGSTSTMPSEVQSLKKALSSLQNDRDRVVRELKNLQQQYILVGVESAENSRLKAQLQEYQQDADKQHHLQEQLKQESILYQQELQQLRQEKTTWEKQTSSIKEQYLMVIAEKDKQLGRLQRITQEMTLPLSKSQIVEEQYQTKISSEVLRGDFSSLETETKHLQAQLSDSLKELHQKELRIQQLNSKLSQVFEEKNALSLQLRSSSRNICESHQHYNEVLNRCLVLERQLQELQSADKGMELFATDAAPGAPQEKNESQRGSYTPELQKLQLRLSETEHLHSSTKEDLRYLEEQLEEERDRRLAVEEALSAAQDQIRSRLQSSEWTPSLSASIDMTPGHEHSLLIDSMDNDFSKTRNILGLRRLLRSFFRSRTHLPLLVAVYLLALHVLFFLCFTGHL</sequence>
<protein>
    <submittedName>
        <fullName evidence="4">GOGB1 protein</fullName>
    </submittedName>
</protein>
<feature type="compositionally biased region" description="Basic and acidic residues" evidence="2">
    <location>
        <begin position="2816"/>
        <end position="2826"/>
    </location>
</feature>
<feature type="region of interest" description="Disordered" evidence="2">
    <location>
        <begin position="2067"/>
        <end position="2091"/>
    </location>
</feature>
<feature type="coiled-coil region" evidence="1">
    <location>
        <begin position="54"/>
        <end position="114"/>
    </location>
</feature>
<dbReference type="PANTHER" id="PTHR18887">
    <property type="entry name" value="GOLGI-ASSOCIATED PROTEIN GCP360-RELATED"/>
    <property type="match status" value="1"/>
</dbReference>
<feature type="coiled-coil region" evidence="1">
    <location>
        <begin position="3109"/>
        <end position="3143"/>
    </location>
</feature>
<gene>
    <name evidence="4" type="primary">Golgb1_1</name>
    <name evidence="4" type="ORF">GLABRA_R01304</name>
</gene>
<dbReference type="PANTHER" id="PTHR18887:SF2">
    <property type="entry name" value="GOLGIN SUBFAMILY B MEMBER 1"/>
    <property type="match status" value="1"/>
</dbReference>
<feature type="coiled-coil region" evidence="1">
    <location>
        <begin position="172"/>
        <end position="410"/>
    </location>
</feature>
<feature type="region of interest" description="Disordered" evidence="2">
    <location>
        <begin position="1112"/>
        <end position="1141"/>
    </location>
</feature>
<feature type="transmembrane region" description="Helical" evidence="3">
    <location>
        <begin position="3203"/>
        <end position="3222"/>
    </location>
</feature>
<keyword evidence="5" id="KW-1185">Reference proteome</keyword>
<evidence type="ECO:0000256" key="2">
    <source>
        <dbReference type="SAM" id="MobiDB-lite"/>
    </source>
</evidence>
<feature type="coiled-coil region" evidence="1">
    <location>
        <begin position="1301"/>
        <end position="1657"/>
    </location>
</feature>
<feature type="non-terminal residue" evidence="4">
    <location>
        <position position="3226"/>
    </location>
</feature>
<feature type="coiled-coil region" evidence="1">
    <location>
        <begin position="969"/>
        <end position="1024"/>
    </location>
</feature>
<dbReference type="GO" id="GO:0005801">
    <property type="term" value="C:cis-Golgi network"/>
    <property type="evidence" value="ECO:0007669"/>
    <property type="project" value="TreeGrafter"/>
</dbReference>
<dbReference type="Proteomes" id="UP000591073">
    <property type="component" value="Unassembled WGS sequence"/>
</dbReference>
<reference evidence="4 5" key="1">
    <citation type="submission" date="2019-09" db="EMBL/GenBank/DDBJ databases">
        <title>Bird 10,000 Genomes (B10K) Project - Family phase.</title>
        <authorList>
            <person name="Zhang G."/>
        </authorList>
    </citation>
    <scope>NUCLEOTIDE SEQUENCE [LARGE SCALE GENOMIC DNA]</scope>
    <source>
        <strain evidence="4">B10K-DU-008-63</strain>
    </source>
</reference>
<feature type="non-terminal residue" evidence="4">
    <location>
        <position position="1"/>
    </location>
</feature>
<comment type="caution">
    <text evidence="4">The sequence shown here is derived from an EMBL/GenBank/DDBJ whole genome shotgun (WGS) entry which is preliminary data.</text>
</comment>
<keyword evidence="1" id="KW-0175">Coiled coil</keyword>
<proteinExistence type="predicted"/>
<feature type="coiled-coil region" evidence="1">
    <location>
        <begin position="753"/>
        <end position="930"/>
    </location>
</feature>
<keyword evidence="3" id="KW-0472">Membrane</keyword>
<feature type="coiled-coil region" evidence="1">
    <location>
        <begin position="2995"/>
        <end position="3064"/>
    </location>
</feature>
<feature type="coiled-coil region" evidence="1">
    <location>
        <begin position="556"/>
        <end position="583"/>
    </location>
</feature>
<organism evidence="4 5">
    <name type="scientific">Glaucidium brasilianum</name>
    <name type="common">Ferruginous pygmy-owl</name>
    <dbReference type="NCBI Taxonomy" id="78217"/>
    <lineage>
        <taxon>Eukaryota</taxon>
        <taxon>Metazoa</taxon>
        <taxon>Chordata</taxon>
        <taxon>Craniata</taxon>
        <taxon>Vertebrata</taxon>
        <taxon>Euteleostomi</taxon>
        <taxon>Archelosauria</taxon>
        <taxon>Archosauria</taxon>
        <taxon>Dinosauria</taxon>
        <taxon>Saurischia</taxon>
        <taxon>Theropoda</taxon>
        <taxon>Coelurosauria</taxon>
        <taxon>Aves</taxon>
        <taxon>Neognathae</taxon>
        <taxon>Neoaves</taxon>
        <taxon>Telluraves</taxon>
        <taxon>Strigiformes</taxon>
        <taxon>Strigidae</taxon>
        <taxon>Glaucidium</taxon>
    </lineage>
</organism>
<feature type="coiled-coil region" evidence="1">
    <location>
        <begin position="1780"/>
        <end position="1933"/>
    </location>
</feature>
<keyword evidence="3" id="KW-0812">Transmembrane</keyword>
<feature type="coiled-coil region" evidence="1">
    <location>
        <begin position="2162"/>
        <end position="2277"/>
    </location>
</feature>
<dbReference type="OrthoDB" id="9904168at2759"/>
<dbReference type="GO" id="GO:0005793">
    <property type="term" value="C:endoplasmic reticulum-Golgi intermediate compartment"/>
    <property type="evidence" value="ECO:0007669"/>
    <property type="project" value="TreeGrafter"/>
</dbReference>
<feature type="compositionally biased region" description="Polar residues" evidence="2">
    <location>
        <begin position="2828"/>
        <end position="2838"/>
    </location>
</feature>
<name>A0A7L0S601_GLABR</name>
<evidence type="ECO:0000256" key="1">
    <source>
        <dbReference type="SAM" id="Coils"/>
    </source>
</evidence>
<accession>A0A7L0S601</accession>
<feature type="compositionally biased region" description="Basic and acidic residues" evidence="2">
    <location>
        <begin position="1112"/>
        <end position="1132"/>
    </location>
</feature>
<feature type="coiled-coil region" evidence="1">
    <location>
        <begin position="2306"/>
        <end position="2597"/>
    </location>
</feature>
<evidence type="ECO:0000256" key="3">
    <source>
        <dbReference type="SAM" id="Phobius"/>
    </source>
</evidence>
<feature type="coiled-coil region" evidence="1">
    <location>
        <begin position="1681"/>
        <end position="1729"/>
    </location>
</feature>
<dbReference type="EMBL" id="VXAP01000665">
    <property type="protein sequence ID" value="NXL37810.1"/>
    <property type="molecule type" value="Genomic_DNA"/>
</dbReference>
<keyword evidence="3" id="KW-1133">Transmembrane helix</keyword>
<dbReference type="GO" id="GO:0016020">
    <property type="term" value="C:membrane"/>
    <property type="evidence" value="ECO:0007669"/>
    <property type="project" value="TreeGrafter"/>
</dbReference>
<dbReference type="InterPro" id="IPR026202">
    <property type="entry name" value="GOLGB1"/>
</dbReference>
<evidence type="ECO:0000313" key="4">
    <source>
        <dbReference type="EMBL" id="NXL37810.1"/>
    </source>
</evidence>
<feature type="region of interest" description="Disordered" evidence="2">
    <location>
        <begin position="2816"/>
        <end position="2838"/>
    </location>
</feature>